<evidence type="ECO:0000256" key="1">
    <source>
        <dbReference type="ARBA" id="ARBA00022485"/>
    </source>
</evidence>
<dbReference type="PROSITE" id="PS51379">
    <property type="entry name" value="4FE4S_FER_2"/>
    <property type="match status" value="1"/>
</dbReference>
<keyword evidence="4" id="KW-0408">Iron</keyword>
<name>A0A6V8LHJ2_9BACT</name>
<keyword evidence="1" id="KW-0004">4Fe-4S</keyword>
<dbReference type="EMBL" id="BLTE01000001">
    <property type="protein sequence ID" value="GFK92183.1"/>
    <property type="molecule type" value="Genomic_DNA"/>
</dbReference>
<protein>
    <submittedName>
        <fullName evidence="7">NADPH-Fe(3+) oxidoreductase subunit beta</fullName>
        <ecNumber evidence="7">1.-.-.-</ecNumber>
    </submittedName>
</protein>
<dbReference type="GO" id="GO:0016491">
    <property type="term" value="F:oxidoreductase activity"/>
    <property type="evidence" value="ECO:0007669"/>
    <property type="project" value="UniProtKB-KW"/>
</dbReference>
<keyword evidence="2" id="KW-0479">Metal-binding</keyword>
<dbReference type="InterPro" id="IPR028261">
    <property type="entry name" value="DPD_II"/>
</dbReference>
<dbReference type="Gene3D" id="3.50.50.60">
    <property type="entry name" value="FAD/NAD(P)-binding domain"/>
    <property type="match status" value="1"/>
</dbReference>
<keyword evidence="8" id="KW-1185">Reference proteome</keyword>
<evidence type="ECO:0000259" key="6">
    <source>
        <dbReference type="PROSITE" id="PS51379"/>
    </source>
</evidence>
<dbReference type="InterPro" id="IPR017900">
    <property type="entry name" value="4Fe4S_Fe_S_CS"/>
</dbReference>
<dbReference type="AlphaFoldDB" id="A0A6V8LHJ2"/>
<dbReference type="Pfam" id="PF13450">
    <property type="entry name" value="NAD_binding_8"/>
    <property type="match status" value="1"/>
</dbReference>
<dbReference type="InterPro" id="IPR055902">
    <property type="entry name" value="DUF7479"/>
</dbReference>
<dbReference type="Pfam" id="PF14691">
    <property type="entry name" value="Fer4_20"/>
    <property type="match status" value="1"/>
</dbReference>
<evidence type="ECO:0000256" key="4">
    <source>
        <dbReference type="ARBA" id="ARBA00023004"/>
    </source>
</evidence>
<dbReference type="EC" id="1.-.-.-" evidence="7"/>
<dbReference type="PANTHER" id="PTHR43255:SF1">
    <property type="entry name" value="IRON-SULFUR-BINDING OXIDOREDUCTASE FADF-RELATED"/>
    <property type="match status" value="1"/>
</dbReference>
<keyword evidence="5" id="KW-0411">Iron-sulfur</keyword>
<proteinExistence type="predicted"/>
<dbReference type="Pfam" id="PF24292">
    <property type="entry name" value="DUF7479"/>
    <property type="match status" value="1"/>
</dbReference>
<dbReference type="SUPFAM" id="SSF51971">
    <property type="entry name" value="Nucleotide-binding domain"/>
    <property type="match status" value="1"/>
</dbReference>
<dbReference type="Pfam" id="PF02754">
    <property type="entry name" value="CCG"/>
    <property type="match status" value="2"/>
</dbReference>
<sequence>MEQRDLRDWERRCIQEEQPACQAACPLHVDVRAFMERMRAGDHDGARKVLDRTMPLPGILARICDHPCENACIRRDAGGTLAVGELERACIRLARPSPKPLTLPGRGKRAAVAGTGLAALVCAWDLARKGHEVTLFCPDPAPGGRLRGLPPHILPPEALEREIERLRALGVVLRPGEAWRGGLEPDYDAAFVEHGQPGCPERREEVDAVTLSSGAPGVFHGGWPAAGGGLSSMAEAADGRRAAASIDRFMTGASLTAERDKEGACATRLFTSLEGVAPLPRLEPDDAQGYADPARASAEAARCLLCQCLECVKRCTYLERHKGYPKKYARQIYNNAAIVQGVHQANRMVNSCSLCGLCASVCPEGFSMAELCLTARRDMVERGKMPPSVHEFALEDMAFNNGPAFALARHEPGRSRSSHLFFPGCQLAASRPGHVESAYAFLRGRLEGGVGLMLGCCGAPALWSGREELFRNSLRDLEASWEALGRPRVVTACASCLALFGEHAPHLGAVSLWEVLDAAPLPEPTGARPDGPVAVHDPCTLRHAPGVRGAVRAVLARLGVPFEELPRGGERTECCGYGGLMAEADPELAREVTARQASQSPLDYAASCAMCRDRLARQGKRTWHALDFVFPGPLHAPEAAGPGLSDRQESRARLKAALLRDVWGEIPDEDAPQGPSIVLGPEAAALLEDRRILREDLRAVLAHARASGAFFTDRSTGRSLASLRPRRVTFWALYSPSGEGFEVHRAWSHRMEVPPAAAGEAGKGSAELVYLPEAGDWACSCGEPLAPRPVDVSYLGSGFRITLLACSSCSASLVPESLATGKMAQVEALLEDK</sequence>
<dbReference type="NCBIfam" id="NF045663">
    <property type="entry name" value="diclust_near_Sec"/>
    <property type="match status" value="1"/>
</dbReference>
<dbReference type="InterPro" id="IPR054656">
    <property type="entry name" value="DVU_1557-like"/>
</dbReference>
<dbReference type="InterPro" id="IPR051460">
    <property type="entry name" value="HdrC_iron-sulfur_subunit"/>
</dbReference>
<dbReference type="SUPFAM" id="SSF46548">
    <property type="entry name" value="alpha-helical ferredoxin"/>
    <property type="match status" value="1"/>
</dbReference>
<comment type="caution">
    <text evidence="7">The sequence shown here is derived from an EMBL/GenBank/DDBJ whole genome shotgun (WGS) entry which is preliminary data.</text>
</comment>
<dbReference type="PROSITE" id="PS00198">
    <property type="entry name" value="4FE4S_FER_1"/>
    <property type="match status" value="1"/>
</dbReference>
<dbReference type="GO" id="GO:0051539">
    <property type="term" value="F:4 iron, 4 sulfur cluster binding"/>
    <property type="evidence" value="ECO:0007669"/>
    <property type="project" value="UniProtKB-KW"/>
</dbReference>
<reference evidence="7 8" key="1">
    <citation type="submission" date="2020-04" db="EMBL/GenBank/DDBJ databases">
        <authorList>
            <consortium name="Desulfovibrio sp. FSS-1 genome sequencing consortium"/>
            <person name="Shimoshige H."/>
            <person name="Kobayashi H."/>
            <person name="Maekawa T."/>
        </authorList>
    </citation>
    <scope>NUCLEOTIDE SEQUENCE [LARGE SCALE GENOMIC DNA]</scope>
    <source>
        <strain evidence="7 8">SIID29052-01</strain>
    </source>
</reference>
<dbReference type="NCBIfam" id="NF045645">
    <property type="entry name" value="DVU_1557_fam"/>
    <property type="match status" value="1"/>
</dbReference>
<organism evidence="7 8">
    <name type="scientific">Fundidesulfovibrio magnetotacticus</name>
    <dbReference type="NCBI Taxonomy" id="2730080"/>
    <lineage>
        <taxon>Bacteria</taxon>
        <taxon>Pseudomonadati</taxon>
        <taxon>Thermodesulfobacteriota</taxon>
        <taxon>Desulfovibrionia</taxon>
        <taxon>Desulfovibrionales</taxon>
        <taxon>Desulfovibrionaceae</taxon>
        <taxon>Fundidesulfovibrio</taxon>
    </lineage>
</organism>
<dbReference type="InterPro" id="IPR009051">
    <property type="entry name" value="Helical_ferredxn"/>
</dbReference>
<dbReference type="InterPro" id="IPR004017">
    <property type="entry name" value="Cys_rich_dom"/>
</dbReference>
<feature type="domain" description="4Fe-4S ferredoxin-type" evidence="6">
    <location>
        <begin position="341"/>
        <end position="371"/>
    </location>
</feature>
<dbReference type="RefSeq" id="WP_173080086.1">
    <property type="nucleotide sequence ID" value="NZ_BLTE01000001.1"/>
</dbReference>
<dbReference type="Gene3D" id="1.10.1060.10">
    <property type="entry name" value="Alpha-helical ferredoxin"/>
    <property type="match status" value="2"/>
</dbReference>
<gene>
    <name evidence="7" type="primary">sfrB_1</name>
    <name evidence="7" type="ORF">NNJEOMEG_00004</name>
</gene>
<evidence type="ECO:0000256" key="5">
    <source>
        <dbReference type="ARBA" id="ARBA00023014"/>
    </source>
</evidence>
<dbReference type="InterPro" id="IPR017896">
    <property type="entry name" value="4Fe4S_Fe-S-bd"/>
</dbReference>
<evidence type="ECO:0000313" key="8">
    <source>
        <dbReference type="Proteomes" id="UP000494245"/>
    </source>
</evidence>
<reference evidence="7 8" key="2">
    <citation type="submission" date="2020-05" db="EMBL/GenBank/DDBJ databases">
        <title>Draft genome sequence of Desulfovibrio sp. strainFSS-1.</title>
        <authorList>
            <person name="Shimoshige H."/>
            <person name="Kobayashi H."/>
            <person name="Maekawa T."/>
        </authorList>
    </citation>
    <scope>NUCLEOTIDE SEQUENCE [LARGE SCALE GENOMIC DNA]</scope>
    <source>
        <strain evidence="7 8">SIID29052-01</strain>
    </source>
</reference>
<dbReference type="InterPro" id="IPR036188">
    <property type="entry name" value="FAD/NAD-bd_sf"/>
</dbReference>
<evidence type="ECO:0000313" key="7">
    <source>
        <dbReference type="EMBL" id="GFK92183.1"/>
    </source>
</evidence>
<accession>A0A6V8LHJ2</accession>
<evidence type="ECO:0000256" key="2">
    <source>
        <dbReference type="ARBA" id="ARBA00022723"/>
    </source>
</evidence>
<keyword evidence="3 7" id="KW-0560">Oxidoreductase</keyword>
<dbReference type="GO" id="GO:0005886">
    <property type="term" value="C:plasma membrane"/>
    <property type="evidence" value="ECO:0007669"/>
    <property type="project" value="TreeGrafter"/>
</dbReference>
<dbReference type="PANTHER" id="PTHR43255">
    <property type="entry name" value="IRON-SULFUR-BINDING OXIDOREDUCTASE FADF-RELATED-RELATED"/>
    <property type="match status" value="1"/>
</dbReference>
<dbReference type="GO" id="GO:0046872">
    <property type="term" value="F:metal ion binding"/>
    <property type="evidence" value="ECO:0007669"/>
    <property type="project" value="UniProtKB-KW"/>
</dbReference>
<dbReference type="Proteomes" id="UP000494245">
    <property type="component" value="Unassembled WGS sequence"/>
</dbReference>
<evidence type="ECO:0000256" key="3">
    <source>
        <dbReference type="ARBA" id="ARBA00023002"/>
    </source>
</evidence>
<dbReference type="Pfam" id="PF13534">
    <property type="entry name" value="Fer4_17"/>
    <property type="match status" value="1"/>
</dbReference>